<evidence type="ECO:0000313" key="1">
    <source>
        <dbReference type="EMBL" id="MED4402434.1"/>
    </source>
</evidence>
<dbReference type="RefSeq" id="WP_169800458.1">
    <property type="nucleotide sequence ID" value="NZ_JARTFQ010000005.1"/>
</dbReference>
<sequence length="52" mass="6228">MDKKGLFLEAKVLYKNELYSIIHIYESGYIEISKEAFFQVELVHRSEITQIY</sequence>
<reference evidence="1 2" key="1">
    <citation type="submission" date="2023-03" db="EMBL/GenBank/DDBJ databases">
        <title>Bacillus Genome Sequencing.</title>
        <authorList>
            <person name="Dunlap C."/>
        </authorList>
    </citation>
    <scope>NUCLEOTIDE SEQUENCE [LARGE SCALE GENOMIC DNA]</scope>
    <source>
        <strain evidence="1 2">NRS-1717</strain>
    </source>
</reference>
<gene>
    <name evidence="1" type="ORF">P9271_14025</name>
</gene>
<name>A0ABU6NZ88_9BACI</name>
<evidence type="ECO:0000313" key="2">
    <source>
        <dbReference type="Proteomes" id="UP001342826"/>
    </source>
</evidence>
<keyword evidence="2" id="KW-1185">Reference proteome</keyword>
<accession>A0ABU6NZ88</accession>
<comment type="caution">
    <text evidence="1">The sequence shown here is derived from an EMBL/GenBank/DDBJ whole genome shotgun (WGS) entry which is preliminary data.</text>
</comment>
<dbReference type="EMBL" id="JARTFS010000011">
    <property type="protein sequence ID" value="MED4402434.1"/>
    <property type="molecule type" value="Genomic_DNA"/>
</dbReference>
<proteinExistence type="predicted"/>
<dbReference type="GeneID" id="301143537"/>
<protein>
    <submittedName>
        <fullName evidence="1">Uncharacterized protein</fullName>
    </submittedName>
</protein>
<dbReference type="Proteomes" id="UP001342826">
    <property type="component" value="Unassembled WGS sequence"/>
</dbReference>
<organism evidence="1 2">
    <name type="scientific">Metabacillus fastidiosus</name>
    <dbReference type="NCBI Taxonomy" id="1458"/>
    <lineage>
        <taxon>Bacteria</taxon>
        <taxon>Bacillati</taxon>
        <taxon>Bacillota</taxon>
        <taxon>Bacilli</taxon>
        <taxon>Bacillales</taxon>
        <taxon>Bacillaceae</taxon>
        <taxon>Metabacillus</taxon>
    </lineage>
</organism>